<organism evidence="2 3">
    <name type="scientific">Maribacter chungangensis</name>
    <dbReference type="NCBI Taxonomy" id="1069117"/>
    <lineage>
        <taxon>Bacteria</taxon>
        <taxon>Pseudomonadati</taxon>
        <taxon>Bacteroidota</taxon>
        <taxon>Flavobacteriia</taxon>
        <taxon>Flavobacteriales</taxon>
        <taxon>Flavobacteriaceae</taxon>
        <taxon>Maribacter</taxon>
    </lineage>
</organism>
<evidence type="ECO:0000256" key="1">
    <source>
        <dbReference type="SAM" id="SignalP"/>
    </source>
</evidence>
<evidence type="ECO:0000313" key="3">
    <source>
        <dbReference type="Proteomes" id="UP001597012"/>
    </source>
</evidence>
<protein>
    <submittedName>
        <fullName evidence="2">DUF6048 family protein</fullName>
    </submittedName>
</protein>
<name>A0ABW3B5N4_9FLAO</name>
<comment type="caution">
    <text evidence="2">The sequence shown here is derived from an EMBL/GenBank/DDBJ whole genome shotgun (WGS) entry which is preliminary data.</text>
</comment>
<feature type="signal peptide" evidence="1">
    <location>
        <begin position="1"/>
        <end position="21"/>
    </location>
</feature>
<dbReference type="RefSeq" id="WP_379935484.1">
    <property type="nucleotide sequence ID" value="NZ_JBHTHY010000012.1"/>
</dbReference>
<dbReference type="EMBL" id="JBHTHY010000012">
    <property type="protein sequence ID" value="MFD0798637.1"/>
    <property type="molecule type" value="Genomic_DNA"/>
</dbReference>
<proteinExistence type="predicted"/>
<dbReference type="InterPro" id="IPR046111">
    <property type="entry name" value="DUF6048"/>
</dbReference>
<reference evidence="3" key="1">
    <citation type="journal article" date="2019" name="Int. J. Syst. Evol. Microbiol.">
        <title>The Global Catalogue of Microorganisms (GCM) 10K type strain sequencing project: providing services to taxonomists for standard genome sequencing and annotation.</title>
        <authorList>
            <consortium name="The Broad Institute Genomics Platform"/>
            <consortium name="The Broad Institute Genome Sequencing Center for Infectious Disease"/>
            <person name="Wu L."/>
            <person name="Ma J."/>
        </authorList>
    </citation>
    <scope>NUCLEOTIDE SEQUENCE [LARGE SCALE GENOMIC DNA]</scope>
    <source>
        <strain evidence="3">CCUG 61948</strain>
    </source>
</reference>
<sequence length="251" mass="28484">MLKYIINLAFFLGICSLAAQGKPIDTQPKDTVVYEQAYGLRVGVDLSRIIMSSLDDNYTGLEFVGDYRITEDLYIAAELGNENKTKQEDLYEFNTTGSYLKVGVDRNTYANWYGEQNLIFYGGRLGFSTFSNTINNYQIFDNNRYWNPEGFATASETPEEFSGRTASWIEAILGTKVELLPNIYLGASIRLGFLITDANEGRFPILYVPGFNKVTWDSKFGVGYNYSISYFLPLYKKKNKVKKIASEEVVD</sequence>
<evidence type="ECO:0000313" key="2">
    <source>
        <dbReference type="EMBL" id="MFD0798637.1"/>
    </source>
</evidence>
<keyword evidence="3" id="KW-1185">Reference proteome</keyword>
<feature type="chain" id="PRO_5047501691" evidence="1">
    <location>
        <begin position="22"/>
        <end position="251"/>
    </location>
</feature>
<dbReference type="Pfam" id="PF19515">
    <property type="entry name" value="DUF6048"/>
    <property type="match status" value="1"/>
</dbReference>
<dbReference type="Proteomes" id="UP001597012">
    <property type="component" value="Unassembled WGS sequence"/>
</dbReference>
<accession>A0ABW3B5N4</accession>
<keyword evidence="1" id="KW-0732">Signal</keyword>
<gene>
    <name evidence="2" type="ORF">ACFQZJ_14285</name>
</gene>